<reference evidence="20" key="1">
    <citation type="journal article" date="2018" name="Mol. Phylogenet. Evol.">
        <title>Phylogeny, evolution and mitochondrial gene order rearrangement in scale worms (Aphroditiformia, Annelida).</title>
        <authorList>
            <person name="Zhang Y."/>
            <person name="Sun J."/>
            <person name="Rouse G.W."/>
            <person name="Wiklund H."/>
            <person name="Pleijel F."/>
            <person name="Watanabe H.K."/>
            <person name="Chen C."/>
            <person name="Qian P.-Y."/>
            <person name="Qiu J.-W."/>
        </authorList>
    </citation>
    <scope>NUCLEOTIDE SEQUENCE</scope>
</reference>
<evidence type="ECO:0000256" key="8">
    <source>
        <dbReference type="ARBA" id="ARBA00022967"/>
    </source>
</evidence>
<gene>
    <name evidence="20" type="primary">ND5</name>
</gene>
<keyword evidence="13 16" id="KW-0496">Mitochondrion</keyword>
<feature type="domain" description="NADH dehydrogenase subunit 5 C-terminal" evidence="19">
    <location>
        <begin position="389"/>
        <end position="565"/>
    </location>
</feature>
<dbReference type="GO" id="GO:0008137">
    <property type="term" value="F:NADH dehydrogenase (ubiquinone) activity"/>
    <property type="evidence" value="ECO:0007669"/>
    <property type="project" value="UniProtKB-EC"/>
</dbReference>
<feature type="transmembrane region" description="Helical" evidence="16">
    <location>
        <begin position="549"/>
        <end position="565"/>
    </location>
</feature>
<feature type="transmembrane region" description="Helical" evidence="16">
    <location>
        <begin position="212"/>
        <end position="232"/>
    </location>
</feature>
<keyword evidence="5" id="KW-0679">Respiratory chain</keyword>
<dbReference type="EC" id="7.1.1.2" evidence="2 16"/>
<feature type="transmembrane region" description="Helical" evidence="16">
    <location>
        <begin position="421"/>
        <end position="443"/>
    </location>
</feature>
<keyword evidence="9" id="KW-0249">Electron transport</keyword>
<keyword evidence="14 16" id="KW-0472">Membrane</keyword>
<dbReference type="InterPro" id="IPR010934">
    <property type="entry name" value="NADH_DH_su5_C"/>
</dbReference>
<dbReference type="Pfam" id="PF00361">
    <property type="entry name" value="Proton_antipo_M"/>
    <property type="match status" value="1"/>
</dbReference>
<evidence type="ECO:0000259" key="19">
    <source>
        <dbReference type="Pfam" id="PF06455"/>
    </source>
</evidence>
<name>A0A343W6I8_9ANNE</name>
<comment type="catalytic activity">
    <reaction evidence="15 16">
        <text>a ubiquinone + NADH + 5 H(+)(in) = a ubiquinol + NAD(+) + 4 H(+)(out)</text>
        <dbReference type="Rhea" id="RHEA:29091"/>
        <dbReference type="Rhea" id="RHEA-COMP:9565"/>
        <dbReference type="Rhea" id="RHEA-COMP:9566"/>
        <dbReference type="ChEBI" id="CHEBI:15378"/>
        <dbReference type="ChEBI" id="CHEBI:16389"/>
        <dbReference type="ChEBI" id="CHEBI:17976"/>
        <dbReference type="ChEBI" id="CHEBI:57540"/>
        <dbReference type="ChEBI" id="CHEBI:57945"/>
        <dbReference type="EC" id="7.1.1.2"/>
    </reaction>
</comment>
<feature type="transmembrane region" description="Helical" evidence="16">
    <location>
        <begin position="111"/>
        <end position="129"/>
    </location>
</feature>
<evidence type="ECO:0000256" key="7">
    <source>
        <dbReference type="ARBA" id="ARBA00022792"/>
    </source>
</evidence>
<sequence length="566" mass="62925">MSIIPQRASFLLWSLFPFPLLTSFYLFSNDKLILISWNFLSSISVNMSLPFILDSYGCLFSAVVLFISANVLMFSSSYMHGDVFMQRFIILVLLFVLSMNFLIFIPNLICLLIGWDGLGIVSFILVIYYQNSKSLAAGMITALMNRIGDVMILLSIALMLNNGHWSILFLWDTSFSSMYVLLLMIAAMTKSAQIPFSSWLPAAMAAPTPVSALVHSSTLVTAGVFLLFRFHYFFSSFFWFNPLLLIIATLTMFMAGTSAIAECDMKKIIALSTLSQLGVMMSSLGLGLTTLTFFHLLTHALFKALLFLTAGSMIHFHHHSQDLRFMGSVPNTSPLTISCLSLANLALCGSPFMAGFYSKDLILESLVFSPFSLVIVILFFLATGMTASYSIRFMLTVLWTQPLSLPASYLNDSDSKMTFPMMFLSLGAIFSGALLAWNAFFNIDEPILPFYLKLLALIVTIIGLWIAFSLTLSHYSLWISLPLSHYMAASMWMLVPSMSQGTIQKPLLIALNFLKTLDQGWIEFSGPQGIFSLSSSSSKSMLSSQSSPITTHLSMILVFMFFLILS</sequence>
<dbReference type="Pfam" id="PF06455">
    <property type="entry name" value="NADH5_C"/>
    <property type="match status" value="1"/>
</dbReference>
<feature type="transmembrane region" description="Helical" evidence="16">
    <location>
        <begin position="47"/>
        <end position="72"/>
    </location>
</feature>
<evidence type="ECO:0000256" key="16">
    <source>
        <dbReference type="RuleBase" id="RU003404"/>
    </source>
</evidence>
<feature type="transmembrane region" description="Helical" evidence="16">
    <location>
        <begin position="362"/>
        <end position="382"/>
    </location>
</feature>
<keyword evidence="7" id="KW-0999">Mitochondrion inner membrane</keyword>
<feature type="transmembrane region" description="Helical" evidence="16">
    <location>
        <begin position="293"/>
        <end position="314"/>
    </location>
</feature>
<feature type="domain" description="NADH:quinone oxidoreductase/Mrp antiporter transmembrane" evidence="17">
    <location>
        <begin position="107"/>
        <end position="385"/>
    </location>
</feature>
<evidence type="ECO:0000256" key="4">
    <source>
        <dbReference type="ARBA" id="ARBA00022448"/>
    </source>
</evidence>
<dbReference type="GO" id="GO:0042773">
    <property type="term" value="P:ATP synthesis coupled electron transport"/>
    <property type="evidence" value="ECO:0007669"/>
    <property type="project" value="InterPro"/>
</dbReference>
<comment type="function">
    <text evidence="16">Core subunit of the mitochondrial membrane respiratory chain NADH dehydrogenase (Complex I) which catalyzes electron transfer from NADH through the respiratory chain, using ubiquinone as an electron acceptor. Essential for the catalytic activity and assembly of complex I.</text>
</comment>
<evidence type="ECO:0000256" key="12">
    <source>
        <dbReference type="ARBA" id="ARBA00023075"/>
    </source>
</evidence>
<evidence type="ECO:0000256" key="6">
    <source>
        <dbReference type="ARBA" id="ARBA00022692"/>
    </source>
</evidence>
<organism evidence="20">
    <name type="scientific">Pisione sp. YZ-2018</name>
    <dbReference type="NCBI Taxonomy" id="2153337"/>
    <lineage>
        <taxon>Eukaryota</taxon>
        <taxon>Metazoa</taxon>
        <taxon>Spiralia</taxon>
        <taxon>Lophotrochozoa</taxon>
        <taxon>Annelida</taxon>
        <taxon>Polychaeta</taxon>
        <taxon>Errantia</taxon>
        <taxon>Phyllodocida</taxon>
        <taxon>Pisionidae</taxon>
        <taxon>Pisione</taxon>
    </lineage>
</organism>
<evidence type="ECO:0000256" key="11">
    <source>
        <dbReference type="ARBA" id="ARBA00023027"/>
    </source>
</evidence>
<keyword evidence="11 16" id="KW-0520">NAD</keyword>
<feature type="transmembrane region" description="Helical" evidence="16">
    <location>
        <begin position="238"/>
        <end position="261"/>
    </location>
</feature>
<proteinExistence type="inferred from homology"/>
<evidence type="ECO:0000313" key="20">
    <source>
        <dbReference type="EMBL" id="AVW86210.1"/>
    </source>
</evidence>
<evidence type="ECO:0000256" key="14">
    <source>
        <dbReference type="ARBA" id="ARBA00023136"/>
    </source>
</evidence>
<protein>
    <recommendedName>
        <fullName evidence="3 16">NADH-ubiquinone oxidoreductase chain 5</fullName>
        <ecNumber evidence="2 16">7.1.1.2</ecNumber>
    </recommendedName>
</protein>
<comment type="similarity">
    <text evidence="16">Belongs to the complex I subunit 5 family.</text>
</comment>
<dbReference type="GO" id="GO:0003954">
    <property type="term" value="F:NADH dehydrogenase activity"/>
    <property type="evidence" value="ECO:0007669"/>
    <property type="project" value="TreeGrafter"/>
</dbReference>
<accession>A0A343W6I8</accession>
<evidence type="ECO:0000256" key="5">
    <source>
        <dbReference type="ARBA" id="ARBA00022660"/>
    </source>
</evidence>
<comment type="subcellular location">
    <subcellularLocation>
        <location evidence="1">Mitochondrion inner membrane</location>
        <topology evidence="1">Multi-pass membrane protein</topology>
    </subcellularLocation>
</comment>
<keyword evidence="12 16" id="KW-0830">Ubiquinone</keyword>
<evidence type="ECO:0000256" key="2">
    <source>
        <dbReference type="ARBA" id="ARBA00012944"/>
    </source>
</evidence>
<keyword evidence="6 16" id="KW-0812">Transmembrane</keyword>
<evidence type="ECO:0000256" key="1">
    <source>
        <dbReference type="ARBA" id="ARBA00004448"/>
    </source>
</evidence>
<evidence type="ECO:0000256" key="15">
    <source>
        <dbReference type="ARBA" id="ARBA00049551"/>
    </source>
</evidence>
<dbReference type="Pfam" id="PF00662">
    <property type="entry name" value="Proton_antipo_N"/>
    <property type="match status" value="1"/>
</dbReference>
<feature type="transmembrane region" description="Helical" evidence="16">
    <location>
        <begin position="268"/>
        <end position="287"/>
    </location>
</feature>
<dbReference type="InterPro" id="IPR001750">
    <property type="entry name" value="ND/Mrp_TM"/>
</dbReference>
<dbReference type="InterPro" id="IPR003945">
    <property type="entry name" value="NU5C-like"/>
</dbReference>
<evidence type="ECO:0000259" key="17">
    <source>
        <dbReference type="Pfam" id="PF00361"/>
    </source>
</evidence>
<dbReference type="GO" id="GO:0015990">
    <property type="term" value="P:electron transport coupled proton transport"/>
    <property type="evidence" value="ECO:0007669"/>
    <property type="project" value="TreeGrafter"/>
</dbReference>
<feature type="transmembrane region" description="Helical" evidence="16">
    <location>
        <begin position="450"/>
        <end position="469"/>
    </location>
</feature>
<feature type="domain" description="NADH-Ubiquinone oxidoreductase (complex I) chain 5 N-terminal" evidence="18">
    <location>
        <begin position="41"/>
        <end position="88"/>
    </location>
</feature>
<feature type="transmembrane region" description="Helical" evidence="16">
    <location>
        <begin position="7"/>
        <end position="27"/>
    </location>
</feature>
<feature type="transmembrane region" description="Helical" evidence="16">
    <location>
        <begin position="177"/>
        <end position="200"/>
    </location>
</feature>
<evidence type="ECO:0000256" key="3">
    <source>
        <dbReference type="ARBA" id="ARBA00021096"/>
    </source>
</evidence>
<dbReference type="PRINTS" id="PR01434">
    <property type="entry name" value="NADHDHGNASE5"/>
</dbReference>
<keyword evidence="8" id="KW-1278">Translocase</keyword>
<dbReference type="EMBL" id="KY753836">
    <property type="protein sequence ID" value="AVW86210.1"/>
    <property type="molecule type" value="Genomic_DNA"/>
</dbReference>
<dbReference type="AlphaFoldDB" id="A0A343W6I8"/>
<dbReference type="GO" id="GO:0005743">
    <property type="term" value="C:mitochondrial inner membrane"/>
    <property type="evidence" value="ECO:0007669"/>
    <property type="project" value="UniProtKB-SubCell"/>
</dbReference>
<dbReference type="InterPro" id="IPR001516">
    <property type="entry name" value="Proton_antipo_N"/>
</dbReference>
<evidence type="ECO:0000259" key="18">
    <source>
        <dbReference type="Pfam" id="PF00662"/>
    </source>
</evidence>
<evidence type="ECO:0000256" key="10">
    <source>
        <dbReference type="ARBA" id="ARBA00022989"/>
    </source>
</evidence>
<keyword evidence="4 16" id="KW-0813">Transport</keyword>
<geneLocation type="mitochondrion" evidence="20"/>
<feature type="transmembrane region" description="Helical" evidence="16">
    <location>
        <begin position="335"/>
        <end position="356"/>
    </location>
</feature>
<evidence type="ECO:0000256" key="13">
    <source>
        <dbReference type="ARBA" id="ARBA00023128"/>
    </source>
</evidence>
<dbReference type="PANTHER" id="PTHR42829">
    <property type="entry name" value="NADH-UBIQUINONE OXIDOREDUCTASE CHAIN 5"/>
    <property type="match status" value="1"/>
</dbReference>
<dbReference type="PANTHER" id="PTHR42829:SF2">
    <property type="entry name" value="NADH-UBIQUINONE OXIDOREDUCTASE CHAIN 5"/>
    <property type="match status" value="1"/>
</dbReference>
<evidence type="ECO:0000256" key="9">
    <source>
        <dbReference type="ARBA" id="ARBA00022982"/>
    </source>
</evidence>
<keyword evidence="10 16" id="KW-1133">Transmembrane helix</keyword>
<feature type="transmembrane region" description="Helical" evidence="16">
    <location>
        <begin position="84"/>
        <end position="105"/>
    </location>
</feature>